<dbReference type="InterPro" id="IPR000571">
    <property type="entry name" value="Znf_CCCH"/>
</dbReference>
<accession>A0A6P8SI85</accession>
<feature type="region of interest" description="Disordered" evidence="2">
    <location>
        <begin position="165"/>
        <end position="187"/>
    </location>
</feature>
<keyword evidence="1" id="KW-0863">Zinc-finger</keyword>
<evidence type="ECO:0000313" key="5">
    <source>
        <dbReference type="RefSeq" id="XP_033818414.1"/>
    </source>
</evidence>
<keyword evidence="1" id="KW-0862">Zinc</keyword>
<dbReference type="AlphaFoldDB" id="A0A6P8SI85"/>
<dbReference type="KEGG" id="gsh:117368810"/>
<proteinExistence type="predicted"/>
<evidence type="ECO:0000313" key="4">
    <source>
        <dbReference type="Proteomes" id="UP000515159"/>
    </source>
</evidence>
<name>A0A6P8SI85_GEOSA</name>
<sequence length="299" mass="32663">MHKVHVYPGSSARTVTSVPGPDIFFCCRCENQQYSVNDFINHKIYDCQPEYKTRSITPETHPITGCQLKTEYGKKDMERHLKTHTVCKPVTLTGACFDDTSANQELEELIQILKKLVEQLGAKAVLQRLLGTQDGGASASNIEKNQIAPVEIPGGMHSTCLQQGKAPEGQAADTTPFTGTDSENGTDSGNTLLHMIREALSSFQADQFQSQFMGQGDRQGPLFTPQEGHPGGYGSSGRQTGYSSIKKSCKKFNNGLCTWNNCRFQHACNLCGGALLASQCRVGREMTTAIAHRPLLCGR</sequence>
<dbReference type="GeneID" id="117368810"/>
<dbReference type="PROSITE" id="PS50103">
    <property type="entry name" value="ZF_C3H1"/>
    <property type="match status" value="1"/>
</dbReference>
<organism evidence="4 5">
    <name type="scientific">Geotrypetes seraphini</name>
    <name type="common">Gaboon caecilian</name>
    <name type="synonym">Caecilia seraphini</name>
    <dbReference type="NCBI Taxonomy" id="260995"/>
    <lineage>
        <taxon>Eukaryota</taxon>
        <taxon>Metazoa</taxon>
        <taxon>Chordata</taxon>
        <taxon>Craniata</taxon>
        <taxon>Vertebrata</taxon>
        <taxon>Euteleostomi</taxon>
        <taxon>Amphibia</taxon>
        <taxon>Gymnophiona</taxon>
        <taxon>Geotrypetes</taxon>
    </lineage>
</organism>
<feature type="domain" description="C3H1-type" evidence="3">
    <location>
        <begin position="243"/>
        <end position="269"/>
    </location>
</feature>
<reference evidence="5" key="1">
    <citation type="submission" date="2025-08" db="UniProtKB">
        <authorList>
            <consortium name="RefSeq"/>
        </authorList>
    </citation>
    <scope>IDENTIFICATION</scope>
</reference>
<feature type="zinc finger region" description="C3H1-type" evidence="1">
    <location>
        <begin position="243"/>
        <end position="269"/>
    </location>
</feature>
<keyword evidence="1" id="KW-0479">Metal-binding</keyword>
<keyword evidence="4" id="KW-1185">Reference proteome</keyword>
<dbReference type="Proteomes" id="UP000515159">
    <property type="component" value="Chromosome 11"/>
</dbReference>
<gene>
    <name evidence="5" type="primary">LOC117368810</name>
</gene>
<evidence type="ECO:0000256" key="2">
    <source>
        <dbReference type="SAM" id="MobiDB-lite"/>
    </source>
</evidence>
<evidence type="ECO:0000256" key="1">
    <source>
        <dbReference type="PROSITE-ProRule" id="PRU00723"/>
    </source>
</evidence>
<evidence type="ECO:0000259" key="3">
    <source>
        <dbReference type="PROSITE" id="PS50103"/>
    </source>
</evidence>
<protein>
    <submittedName>
        <fullName evidence="5">Uncharacterized protein LOC117368810</fullName>
    </submittedName>
</protein>
<dbReference type="RefSeq" id="XP_033818414.1">
    <property type="nucleotide sequence ID" value="XM_033962523.1"/>
</dbReference>
<dbReference type="GO" id="GO:0008270">
    <property type="term" value="F:zinc ion binding"/>
    <property type="evidence" value="ECO:0007669"/>
    <property type="project" value="UniProtKB-KW"/>
</dbReference>
<feature type="compositionally biased region" description="Polar residues" evidence="2">
    <location>
        <begin position="172"/>
        <end position="187"/>
    </location>
</feature>
<dbReference type="InParanoid" id="A0A6P8SI85"/>